<reference evidence="1 2" key="1">
    <citation type="submission" date="2018-11" db="EMBL/GenBank/DDBJ databases">
        <authorList>
            <consortium name="Pathogen Informatics"/>
        </authorList>
    </citation>
    <scope>NUCLEOTIDE SEQUENCE [LARGE SCALE GENOMIC DNA]</scope>
    <source>
        <strain evidence="1 2">Zambia</strain>
    </source>
</reference>
<evidence type="ECO:0000313" key="1">
    <source>
        <dbReference type="EMBL" id="VDO85275.1"/>
    </source>
</evidence>
<dbReference type="EMBL" id="UZAI01004268">
    <property type="protein sequence ID" value="VDO85275.1"/>
    <property type="molecule type" value="Genomic_DNA"/>
</dbReference>
<accession>A0A3P8CKR4</accession>
<dbReference type="Proteomes" id="UP000277204">
    <property type="component" value="Unassembled WGS sequence"/>
</dbReference>
<evidence type="ECO:0000313" key="2">
    <source>
        <dbReference type="Proteomes" id="UP000277204"/>
    </source>
</evidence>
<gene>
    <name evidence="1" type="ORF">SMRZ_LOCUS9206</name>
</gene>
<protein>
    <submittedName>
        <fullName evidence="1">Uncharacterized protein</fullName>
    </submittedName>
</protein>
<name>A0A3P8CKR4_9TREM</name>
<proteinExistence type="predicted"/>
<keyword evidence="2" id="KW-1185">Reference proteome</keyword>
<sequence>MGLVYHLVNDSCVNEILVQNFLILLNHQLNKHVQINDPIVFSVPSQSLYCFLH</sequence>
<dbReference type="AlphaFoldDB" id="A0A3P8CKR4"/>
<organism evidence="1 2">
    <name type="scientific">Schistosoma margrebowiei</name>
    <dbReference type="NCBI Taxonomy" id="48269"/>
    <lineage>
        <taxon>Eukaryota</taxon>
        <taxon>Metazoa</taxon>
        <taxon>Spiralia</taxon>
        <taxon>Lophotrochozoa</taxon>
        <taxon>Platyhelminthes</taxon>
        <taxon>Trematoda</taxon>
        <taxon>Digenea</taxon>
        <taxon>Strigeidida</taxon>
        <taxon>Schistosomatoidea</taxon>
        <taxon>Schistosomatidae</taxon>
        <taxon>Schistosoma</taxon>
    </lineage>
</organism>